<keyword evidence="1" id="KW-0472">Membrane</keyword>
<feature type="transmembrane region" description="Helical" evidence="1">
    <location>
        <begin position="20"/>
        <end position="41"/>
    </location>
</feature>
<keyword evidence="3" id="KW-1185">Reference proteome</keyword>
<organism evidence="2 3">
    <name type="scientific">Microseira wollei NIES-4236</name>
    <dbReference type="NCBI Taxonomy" id="2530354"/>
    <lineage>
        <taxon>Bacteria</taxon>
        <taxon>Bacillati</taxon>
        <taxon>Cyanobacteriota</taxon>
        <taxon>Cyanophyceae</taxon>
        <taxon>Oscillatoriophycideae</taxon>
        <taxon>Aerosakkonematales</taxon>
        <taxon>Aerosakkonemataceae</taxon>
        <taxon>Microseira</taxon>
    </lineage>
</organism>
<feature type="transmembrane region" description="Helical" evidence="1">
    <location>
        <begin position="48"/>
        <end position="65"/>
    </location>
</feature>
<proteinExistence type="predicted"/>
<dbReference type="Proteomes" id="UP001050975">
    <property type="component" value="Unassembled WGS sequence"/>
</dbReference>
<sequence length="341" mass="39494">MMTTLYYPLLANCSFDKNATLPIILFEAFIFAGVGASFFILRKVKDKIWLRFLVMSVGVLIFELFTSPMWNNYKMGQWAYVYHDVSWILTIGWTSLILSVVLLVDKFLEHWKEWKKFGVDLGILTALIIPLEMIVVNIGVRSYAPEVLQAISGIFILGVPIEVLYYIPVFTGLVIAFYKYWSFVIDDELLIPVKGRKWWRSLLIAFLGVFLFEVMIEPMVRNEKFPQWSYVFHDISIILIAAWVLIIGVAAVAIARFFIHYPIIQRFGIALMITSALVWPLESWLIINGYRVYGETAVKSYIGFKTPITNLPVEITFAIPFYMALIIAFIRYWETTLDNRL</sequence>
<feature type="transmembrane region" description="Helical" evidence="1">
    <location>
        <begin position="198"/>
        <end position="216"/>
    </location>
</feature>
<feature type="transmembrane region" description="Helical" evidence="1">
    <location>
        <begin position="85"/>
        <end position="105"/>
    </location>
</feature>
<keyword evidence="1" id="KW-1133">Transmembrane helix</keyword>
<evidence type="ECO:0000313" key="2">
    <source>
        <dbReference type="EMBL" id="GET38025.1"/>
    </source>
</evidence>
<comment type="caution">
    <text evidence="2">The sequence shown here is derived from an EMBL/GenBank/DDBJ whole genome shotgun (WGS) entry which is preliminary data.</text>
</comment>
<feature type="transmembrane region" description="Helical" evidence="1">
    <location>
        <begin position="117"/>
        <end position="138"/>
    </location>
</feature>
<name>A0AAV3XBA8_9CYAN</name>
<protein>
    <submittedName>
        <fullName evidence="2">Uncharacterized protein</fullName>
    </submittedName>
</protein>
<dbReference type="AlphaFoldDB" id="A0AAV3XBA8"/>
<keyword evidence="1" id="KW-0812">Transmembrane</keyword>
<gene>
    <name evidence="2" type="ORF">MiSe_27790</name>
</gene>
<evidence type="ECO:0000313" key="3">
    <source>
        <dbReference type="Proteomes" id="UP001050975"/>
    </source>
</evidence>
<feature type="transmembrane region" description="Helical" evidence="1">
    <location>
        <begin position="315"/>
        <end position="333"/>
    </location>
</feature>
<dbReference type="RefSeq" id="WP_226580492.1">
    <property type="nucleotide sequence ID" value="NZ_BLAY01000038.1"/>
</dbReference>
<feature type="transmembrane region" description="Helical" evidence="1">
    <location>
        <begin position="267"/>
        <end position="287"/>
    </location>
</feature>
<evidence type="ECO:0000256" key="1">
    <source>
        <dbReference type="SAM" id="Phobius"/>
    </source>
</evidence>
<feature type="transmembrane region" description="Helical" evidence="1">
    <location>
        <begin position="150"/>
        <end position="178"/>
    </location>
</feature>
<feature type="transmembrane region" description="Helical" evidence="1">
    <location>
        <begin position="236"/>
        <end position="255"/>
    </location>
</feature>
<reference evidence="2" key="1">
    <citation type="submission" date="2019-10" db="EMBL/GenBank/DDBJ databases">
        <title>Draft genome sequece of Microseira wollei NIES-4236.</title>
        <authorList>
            <person name="Yamaguchi H."/>
            <person name="Suzuki S."/>
            <person name="Kawachi M."/>
        </authorList>
    </citation>
    <scope>NUCLEOTIDE SEQUENCE</scope>
    <source>
        <strain evidence="2">NIES-4236</strain>
    </source>
</reference>
<dbReference type="EMBL" id="BLAY01000038">
    <property type="protein sequence ID" value="GET38025.1"/>
    <property type="molecule type" value="Genomic_DNA"/>
</dbReference>
<accession>A0AAV3XBA8</accession>